<keyword evidence="4" id="KW-1185">Reference proteome</keyword>
<protein>
    <recommendedName>
        <fullName evidence="2">Retrotransposon Copia-like N-terminal domain-containing protein</fullName>
    </recommendedName>
</protein>
<feature type="domain" description="Retrotransposon Copia-like N-terminal" evidence="2">
    <location>
        <begin position="87"/>
        <end position="125"/>
    </location>
</feature>
<feature type="region of interest" description="Disordered" evidence="1">
    <location>
        <begin position="1"/>
        <end position="68"/>
    </location>
</feature>
<dbReference type="EMBL" id="BAABME010004692">
    <property type="protein sequence ID" value="GAA0163232.1"/>
    <property type="molecule type" value="Genomic_DNA"/>
</dbReference>
<gene>
    <name evidence="3" type="ORF">LIER_19146</name>
</gene>
<dbReference type="Proteomes" id="UP001454036">
    <property type="component" value="Unassembled WGS sequence"/>
</dbReference>
<dbReference type="InterPro" id="IPR029472">
    <property type="entry name" value="Copia-like_N"/>
</dbReference>
<feature type="compositionally biased region" description="Polar residues" evidence="1">
    <location>
        <begin position="24"/>
        <end position="48"/>
    </location>
</feature>
<organism evidence="3 4">
    <name type="scientific">Lithospermum erythrorhizon</name>
    <name type="common">Purple gromwell</name>
    <name type="synonym">Lithospermum officinale var. erythrorhizon</name>
    <dbReference type="NCBI Taxonomy" id="34254"/>
    <lineage>
        <taxon>Eukaryota</taxon>
        <taxon>Viridiplantae</taxon>
        <taxon>Streptophyta</taxon>
        <taxon>Embryophyta</taxon>
        <taxon>Tracheophyta</taxon>
        <taxon>Spermatophyta</taxon>
        <taxon>Magnoliopsida</taxon>
        <taxon>eudicotyledons</taxon>
        <taxon>Gunneridae</taxon>
        <taxon>Pentapetalae</taxon>
        <taxon>asterids</taxon>
        <taxon>lamiids</taxon>
        <taxon>Boraginales</taxon>
        <taxon>Boraginaceae</taxon>
        <taxon>Boraginoideae</taxon>
        <taxon>Lithospermeae</taxon>
        <taxon>Lithospermum</taxon>
    </lineage>
</organism>
<evidence type="ECO:0000256" key="1">
    <source>
        <dbReference type="SAM" id="MobiDB-lite"/>
    </source>
</evidence>
<evidence type="ECO:0000313" key="4">
    <source>
        <dbReference type="Proteomes" id="UP001454036"/>
    </source>
</evidence>
<evidence type="ECO:0000259" key="2">
    <source>
        <dbReference type="Pfam" id="PF14244"/>
    </source>
</evidence>
<evidence type="ECO:0000313" key="3">
    <source>
        <dbReference type="EMBL" id="GAA0163232.1"/>
    </source>
</evidence>
<dbReference type="AlphaFoldDB" id="A0AAV3QJL9"/>
<proteinExistence type="predicted"/>
<sequence length="186" mass="21342">MIARTHFHSQTTESFPDRRKLSFPTMSTIPDTPSASDNTPSITQTPNPTNVPPIIEHPQNNSPSDGRYPPPLLGLSILTPTINVKNSISIELTYTNYLNWKKVFIIFLGSQRLFRFVDGTLPRPDPTHPYSTWVQYDELVHSWINSTHAYPMMKTLLNHDCTSAQHVWLTLEHIYLDHAQSTRMMK</sequence>
<dbReference type="Pfam" id="PF14244">
    <property type="entry name" value="Retrotran_gag_3"/>
    <property type="match status" value="1"/>
</dbReference>
<comment type="caution">
    <text evidence="3">The sequence shown here is derived from an EMBL/GenBank/DDBJ whole genome shotgun (WGS) entry which is preliminary data.</text>
</comment>
<dbReference type="PANTHER" id="PTHR47481:SF29">
    <property type="entry name" value="RETROTRANSPOSON GAG DOMAIN-CONTAINING PROTEIN"/>
    <property type="match status" value="1"/>
</dbReference>
<accession>A0AAV3QJL9</accession>
<name>A0AAV3QJL9_LITER</name>
<dbReference type="PANTHER" id="PTHR47481">
    <property type="match status" value="1"/>
</dbReference>
<reference evidence="3 4" key="1">
    <citation type="submission" date="2024-01" db="EMBL/GenBank/DDBJ databases">
        <title>The complete chloroplast genome sequence of Lithospermum erythrorhizon: insights into the phylogenetic relationship among Boraginaceae species and the maternal lineages of purple gromwells.</title>
        <authorList>
            <person name="Okada T."/>
            <person name="Watanabe K."/>
        </authorList>
    </citation>
    <scope>NUCLEOTIDE SEQUENCE [LARGE SCALE GENOMIC DNA]</scope>
</reference>